<gene>
    <name evidence="5" type="primary">recX</name>
    <name evidence="9" type="ORF">GCM10009727_28970</name>
</gene>
<dbReference type="InterPro" id="IPR036388">
    <property type="entry name" value="WH-like_DNA-bd_sf"/>
</dbReference>
<evidence type="ECO:0000259" key="7">
    <source>
        <dbReference type="Pfam" id="PF21981"/>
    </source>
</evidence>
<dbReference type="Pfam" id="PF21981">
    <property type="entry name" value="RecX_HTH3"/>
    <property type="match status" value="1"/>
</dbReference>
<name>A0ABP5KMY9_9ACTN</name>
<comment type="caution">
    <text evidence="9">The sequence shown here is derived from an EMBL/GenBank/DDBJ whole genome shotgun (WGS) entry which is preliminary data.</text>
</comment>
<comment type="subcellular location">
    <subcellularLocation>
        <location evidence="1 5">Cytoplasm</location>
    </subcellularLocation>
</comment>
<dbReference type="Pfam" id="PF02631">
    <property type="entry name" value="RecX_HTH2"/>
    <property type="match status" value="1"/>
</dbReference>
<dbReference type="InterPro" id="IPR003783">
    <property type="entry name" value="Regulatory_RecX"/>
</dbReference>
<dbReference type="InterPro" id="IPR053925">
    <property type="entry name" value="RecX_HTH_3rd"/>
</dbReference>
<evidence type="ECO:0000256" key="3">
    <source>
        <dbReference type="ARBA" id="ARBA00018111"/>
    </source>
</evidence>
<accession>A0ABP5KMY9</accession>
<evidence type="ECO:0000313" key="10">
    <source>
        <dbReference type="Proteomes" id="UP001501020"/>
    </source>
</evidence>
<feature type="domain" description="RecX second three-helical" evidence="6">
    <location>
        <begin position="55"/>
        <end position="95"/>
    </location>
</feature>
<dbReference type="EMBL" id="BAAAMR010000021">
    <property type="protein sequence ID" value="GAA2134905.1"/>
    <property type="molecule type" value="Genomic_DNA"/>
</dbReference>
<evidence type="ECO:0000313" key="9">
    <source>
        <dbReference type="EMBL" id="GAA2134905.1"/>
    </source>
</evidence>
<protein>
    <recommendedName>
        <fullName evidence="3 5">Regulatory protein RecX</fullName>
    </recommendedName>
</protein>
<evidence type="ECO:0000259" key="6">
    <source>
        <dbReference type="Pfam" id="PF02631"/>
    </source>
</evidence>
<dbReference type="Gene3D" id="1.10.10.10">
    <property type="entry name" value="Winged helix-like DNA-binding domain superfamily/Winged helix DNA-binding domain"/>
    <property type="match status" value="2"/>
</dbReference>
<sequence length="171" mass="18822">MPDNPEGAAREVCLRLLASSPRTRAQLADALRRKNIPDDVAESVLGRFTDVGLIDDEAFAQAWVQSRHAGRGLARRALAAELRRRGVENETVNSAVDALDAGQEERTARALVDRRLRATRGVDPAKRMRRLVGMLARKGYSPGVSYRVVKEALADEGTDPDDFPAEPDEFD</sequence>
<feature type="domain" description="RecX third three-helical" evidence="7">
    <location>
        <begin position="104"/>
        <end position="149"/>
    </location>
</feature>
<evidence type="ECO:0000259" key="8">
    <source>
        <dbReference type="Pfam" id="PF21982"/>
    </source>
</evidence>
<reference evidence="10" key="1">
    <citation type="journal article" date="2019" name="Int. J. Syst. Evol. Microbiol.">
        <title>The Global Catalogue of Microorganisms (GCM) 10K type strain sequencing project: providing services to taxonomists for standard genome sequencing and annotation.</title>
        <authorList>
            <consortium name="The Broad Institute Genomics Platform"/>
            <consortium name="The Broad Institute Genome Sequencing Center for Infectious Disease"/>
            <person name="Wu L."/>
            <person name="Ma J."/>
        </authorList>
    </citation>
    <scope>NUCLEOTIDE SEQUENCE [LARGE SCALE GENOMIC DNA]</scope>
    <source>
        <strain evidence="10">JCM 13850</strain>
    </source>
</reference>
<dbReference type="PANTHER" id="PTHR33602:SF1">
    <property type="entry name" value="REGULATORY PROTEIN RECX FAMILY PROTEIN"/>
    <property type="match status" value="1"/>
</dbReference>
<evidence type="ECO:0000256" key="5">
    <source>
        <dbReference type="HAMAP-Rule" id="MF_01114"/>
    </source>
</evidence>
<dbReference type="Pfam" id="PF21982">
    <property type="entry name" value="RecX_HTH1"/>
    <property type="match status" value="1"/>
</dbReference>
<proteinExistence type="inferred from homology"/>
<evidence type="ECO:0000256" key="2">
    <source>
        <dbReference type="ARBA" id="ARBA00009695"/>
    </source>
</evidence>
<organism evidence="9 10">
    <name type="scientific">Actinomadura napierensis</name>
    <dbReference type="NCBI Taxonomy" id="267854"/>
    <lineage>
        <taxon>Bacteria</taxon>
        <taxon>Bacillati</taxon>
        <taxon>Actinomycetota</taxon>
        <taxon>Actinomycetes</taxon>
        <taxon>Streptosporangiales</taxon>
        <taxon>Thermomonosporaceae</taxon>
        <taxon>Actinomadura</taxon>
    </lineage>
</organism>
<dbReference type="InterPro" id="IPR053926">
    <property type="entry name" value="RecX_HTH_1st"/>
</dbReference>
<evidence type="ECO:0000256" key="1">
    <source>
        <dbReference type="ARBA" id="ARBA00004496"/>
    </source>
</evidence>
<dbReference type="Proteomes" id="UP001501020">
    <property type="component" value="Unassembled WGS sequence"/>
</dbReference>
<feature type="domain" description="RecX first three-helical" evidence="8">
    <location>
        <begin position="9"/>
        <end position="47"/>
    </location>
</feature>
<dbReference type="InterPro" id="IPR053924">
    <property type="entry name" value="RecX_HTH_2nd"/>
</dbReference>
<dbReference type="HAMAP" id="MF_01114">
    <property type="entry name" value="RecX"/>
    <property type="match status" value="1"/>
</dbReference>
<comment type="function">
    <text evidence="5">Modulates RecA activity.</text>
</comment>
<comment type="similarity">
    <text evidence="2 5">Belongs to the RecX family.</text>
</comment>
<evidence type="ECO:0000256" key="4">
    <source>
        <dbReference type="ARBA" id="ARBA00022490"/>
    </source>
</evidence>
<keyword evidence="10" id="KW-1185">Reference proteome</keyword>
<dbReference type="PANTHER" id="PTHR33602">
    <property type="entry name" value="REGULATORY PROTEIN RECX FAMILY PROTEIN"/>
    <property type="match status" value="1"/>
</dbReference>
<keyword evidence="4 5" id="KW-0963">Cytoplasm</keyword>